<protein>
    <submittedName>
        <fullName evidence="2">Uncharacterized protein</fullName>
    </submittedName>
</protein>
<comment type="caution">
    <text evidence="2">The sequence shown here is derived from an EMBL/GenBank/DDBJ whole genome shotgun (WGS) entry which is preliminary data.</text>
</comment>
<dbReference type="Proteomes" id="UP000677228">
    <property type="component" value="Unassembled WGS sequence"/>
</dbReference>
<accession>A0A815JKG0</accession>
<evidence type="ECO:0000313" key="5">
    <source>
        <dbReference type="Proteomes" id="UP000663829"/>
    </source>
</evidence>
<dbReference type="EMBL" id="CAJNOK010005267">
    <property type="protein sequence ID" value="CAF0966649.1"/>
    <property type="molecule type" value="Genomic_DNA"/>
</dbReference>
<reference evidence="2" key="1">
    <citation type="submission" date="2021-02" db="EMBL/GenBank/DDBJ databases">
        <authorList>
            <person name="Nowell W R."/>
        </authorList>
    </citation>
    <scope>NUCLEOTIDE SEQUENCE</scope>
</reference>
<evidence type="ECO:0000313" key="1">
    <source>
        <dbReference type="EMBL" id="CAF0966649.1"/>
    </source>
</evidence>
<name>A0A815JKG0_9BILA</name>
<dbReference type="Proteomes" id="UP000682733">
    <property type="component" value="Unassembled WGS sequence"/>
</dbReference>
<organism evidence="2 5">
    <name type="scientific">Didymodactylos carnosus</name>
    <dbReference type="NCBI Taxonomy" id="1234261"/>
    <lineage>
        <taxon>Eukaryota</taxon>
        <taxon>Metazoa</taxon>
        <taxon>Spiralia</taxon>
        <taxon>Gnathifera</taxon>
        <taxon>Rotifera</taxon>
        <taxon>Eurotatoria</taxon>
        <taxon>Bdelloidea</taxon>
        <taxon>Philodinida</taxon>
        <taxon>Philodinidae</taxon>
        <taxon>Didymodactylos</taxon>
    </lineage>
</organism>
<sequence>MSALRPIVRYDLLMFSSYLSIKSLYKKKKLGFEVAFTLTLQFVVSGSLKLNPYLSYDIAVKQNSVNKTRIDATGVLSGHLDTTVQATLGIIIEGISIDPKHTSPTYTLYQFAKNLLSSVICKYISQAKIFYGEELAPA</sequence>
<dbReference type="Proteomes" id="UP000681722">
    <property type="component" value="Unassembled WGS sequence"/>
</dbReference>
<keyword evidence="5" id="KW-1185">Reference proteome</keyword>
<dbReference type="Proteomes" id="UP000663829">
    <property type="component" value="Unassembled WGS sequence"/>
</dbReference>
<dbReference type="EMBL" id="CAJNOQ010016566">
    <property type="protein sequence ID" value="CAF1383469.1"/>
    <property type="molecule type" value="Genomic_DNA"/>
</dbReference>
<gene>
    <name evidence="2" type="ORF">GPM918_LOCUS32440</name>
    <name evidence="1" type="ORF">OVA965_LOCUS12884</name>
    <name evidence="4" type="ORF">SRO942_LOCUS33110</name>
    <name evidence="3" type="ORF">TMI583_LOCUS12884</name>
</gene>
<dbReference type="EMBL" id="CAJOBC010081968">
    <property type="protein sequence ID" value="CAF4278536.1"/>
    <property type="molecule type" value="Genomic_DNA"/>
</dbReference>
<proteinExistence type="predicted"/>
<evidence type="ECO:0000313" key="3">
    <source>
        <dbReference type="EMBL" id="CAF3738369.1"/>
    </source>
</evidence>
<dbReference type="AlphaFoldDB" id="A0A815JKG0"/>
<evidence type="ECO:0000313" key="4">
    <source>
        <dbReference type="EMBL" id="CAF4278536.1"/>
    </source>
</evidence>
<dbReference type="EMBL" id="CAJOBA010005271">
    <property type="protein sequence ID" value="CAF3738369.1"/>
    <property type="molecule type" value="Genomic_DNA"/>
</dbReference>
<evidence type="ECO:0000313" key="2">
    <source>
        <dbReference type="EMBL" id="CAF1383469.1"/>
    </source>
</evidence>